<feature type="region of interest" description="Disordered" evidence="1">
    <location>
        <begin position="71"/>
        <end position="94"/>
    </location>
</feature>
<name>F4QE88_CACFS</name>
<dbReference type="AlphaFoldDB" id="F4QE88"/>
<evidence type="ECO:0000313" key="3">
    <source>
        <dbReference type="Proteomes" id="UP000007797"/>
    </source>
</evidence>
<evidence type="ECO:0000313" key="2">
    <source>
        <dbReference type="EMBL" id="EGG14035.1"/>
    </source>
</evidence>
<proteinExistence type="predicted"/>
<dbReference type="Proteomes" id="UP000007797">
    <property type="component" value="Unassembled WGS sequence"/>
</dbReference>
<evidence type="ECO:0000256" key="1">
    <source>
        <dbReference type="SAM" id="MobiDB-lite"/>
    </source>
</evidence>
<protein>
    <submittedName>
        <fullName evidence="2">Uncharacterized protein</fullName>
    </submittedName>
</protein>
<dbReference type="GeneID" id="14865585"/>
<keyword evidence="3" id="KW-1185">Reference proteome</keyword>
<dbReference type="KEGG" id="dfa:DFA_11798"/>
<gene>
    <name evidence="2" type="ORF">DFA_11798</name>
</gene>
<dbReference type="EMBL" id="GL883029">
    <property type="protein sequence ID" value="EGG14035.1"/>
    <property type="molecule type" value="Genomic_DNA"/>
</dbReference>
<dbReference type="RefSeq" id="XP_004350743.1">
    <property type="nucleotide sequence ID" value="XM_004350692.1"/>
</dbReference>
<reference evidence="3" key="1">
    <citation type="journal article" date="2011" name="Genome Res.">
        <title>Phylogeny-wide analysis of social amoeba genomes highlights ancient origins for complex intercellular communication.</title>
        <authorList>
            <person name="Heidel A.J."/>
            <person name="Lawal H.M."/>
            <person name="Felder M."/>
            <person name="Schilde C."/>
            <person name="Helps N.R."/>
            <person name="Tunggal B."/>
            <person name="Rivero F."/>
            <person name="John U."/>
            <person name="Schleicher M."/>
            <person name="Eichinger L."/>
            <person name="Platzer M."/>
            <person name="Noegel A.A."/>
            <person name="Schaap P."/>
            <person name="Gloeckner G."/>
        </authorList>
    </citation>
    <scope>NUCLEOTIDE SEQUENCE [LARGE SCALE GENOMIC DNA]</scope>
    <source>
        <strain evidence="3">SH3</strain>
    </source>
</reference>
<accession>F4QE88</accession>
<organism evidence="2 3">
    <name type="scientific">Cavenderia fasciculata</name>
    <name type="common">Slime mold</name>
    <name type="synonym">Dictyostelium fasciculatum</name>
    <dbReference type="NCBI Taxonomy" id="261658"/>
    <lineage>
        <taxon>Eukaryota</taxon>
        <taxon>Amoebozoa</taxon>
        <taxon>Evosea</taxon>
        <taxon>Eumycetozoa</taxon>
        <taxon>Dictyostelia</taxon>
        <taxon>Acytosteliales</taxon>
        <taxon>Cavenderiaceae</taxon>
        <taxon>Cavenderia</taxon>
    </lineage>
</organism>
<sequence>MLLLKLTCSFYQKWKLNEPKEEDKPNKNQSLTMLFKALSNLGLTNNSSNINNSNNNNNNLFLNQVDFQQPQNENSVSGRMRMPTRKSVTFWGQR</sequence>